<organism evidence="6 7">
    <name type="scientific">Clostridium aquiflavi</name>
    <dbReference type="NCBI Taxonomy" id="3073603"/>
    <lineage>
        <taxon>Bacteria</taxon>
        <taxon>Bacillati</taxon>
        <taxon>Bacillota</taxon>
        <taxon>Clostridia</taxon>
        <taxon>Eubacteriales</taxon>
        <taxon>Clostridiaceae</taxon>
        <taxon>Clostridium</taxon>
    </lineage>
</organism>
<keyword evidence="4" id="KW-0175">Coiled coil</keyword>
<dbReference type="Gene3D" id="2.10.270.10">
    <property type="entry name" value="Cholin Binding"/>
    <property type="match status" value="2"/>
</dbReference>
<dbReference type="InterPro" id="IPR042229">
    <property type="entry name" value="Listeria/Bacterioides_rpt_sf"/>
</dbReference>
<feature type="repeat" description="Cell wall-binding" evidence="3">
    <location>
        <begin position="68"/>
        <end position="87"/>
    </location>
</feature>
<feature type="coiled-coil region" evidence="4">
    <location>
        <begin position="572"/>
        <end position="609"/>
    </location>
</feature>
<dbReference type="Gene3D" id="2.60.40.4270">
    <property type="entry name" value="Listeria-Bacteroides repeat domain"/>
    <property type="match status" value="1"/>
</dbReference>
<dbReference type="Pfam" id="PF09479">
    <property type="entry name" value="Flg_new"/>
    <property type="match status" value="1"/>
</dbReference>
<accession>A0ABU1EJ56</accession>
<evidence type="ECO:0000256" key="2">
    <source>
        <dbReference type="ARBA" id="ARBA00022737"/>
    </source>
</evidence>
<comment type="caution">
    <text evidence="6">The sequence shown here is derived from an EMBL/GenBank/DDBJ whole genome shotgun (WGS) entry which is preliminary data.</text>
</comment>
<keyword evidence="7" id="KW-1185">Reference proteome</keyword>
<evidence type="ECO:0000256" key="1">
    <source>
        <dbReference type="ARBA" id="ARBA00004196"/>
    </source>
</evidence>
<dbReference type="InterPro" id="IPR013378">
    <property type="entry name" value="InlB-like_B-rpt"/>
</dbReference>
<keyword evidence="2" id="KW-0677">Repeat</keyword>
<proteinExistence type="predicted"/>
<evidence type="ECO:0000313" key="6">
    <source>
        <dbReference type="EMBL" id="MDR5588435.1"/>
    </source>
</evidence>
<dbReference type="NCBIfam" id="TIGR02543">
    <property type="entry name" value="List_Bact_rpt"/>
    <property type="match status" value="1"/>
</dbReference>
<dbReference type="RefSeq" id="WP_309556790.1">
    <property type="nucleotide sequence ID" value="NZ_JAVJAN010000038.1"/>
</dbReference>
<evidence type="ECO:0000256" key="4">
    <source>
        <dbReference type="SAM" id="Coils"/>
    </source>
</evidence>
<name>A0ABU1EJ56_9CLOT</name>
<dbReference type="InterPro" id="IPR018337">
    <property type="entry name" value="Cell_wall/Cho-bd_repeat"/>
</dbReference>
<dbReference type="InterPro" id="IPR046780">
    <property type="entry name" value="aBig_2"/>
</dbReference>
<comment type="subcellular location">
    <subcellularLocation>
        <location evidence="1">Cell envelope</location>
    </subcellularLocation>
</comment>
<evidence type="ECO:0000259" key="5">
    <source>
        <dbReference type="Pfam" id="PF20578"/>
    </source>
</evidence>
<reference evidence="6 7" key="1">
    <citation type="submission" date="2023-09" db="EMBL/GenBank/DDBJ databases">
        <authorList>
            <person name="Zhai L."/>
        </authorList>
    </citation>
    <scope>NUCLEOTIDE SEQUENCE [LARGE SCALE GENOMIC DNA]</scope>
    <source>
        <strain evidence="6 7">5 N-1</strain>
    </source>
</reference>
<feature type="repeat" description="Cell wall-binding" evidence="3">
    <location>
        <begin position="48"/>
        <end position="67"/>
    </location>
</feature>
<dbReference type="EMBL" id="JAVJAN010000038">
    <property type="protein sequence ID" value="MDR5588435.1"/>
    <property type="molecule type" value="Genomic_DNA"/>
</dbReference>
<dbReference type="Pfam" id="PF20578">
    <property type="entry name" value="aBig_2"/>
    <property type="match status" value="1"/>
</dbReference>
<gene>
    <name evidence="6" type="ORF">RGC78_13240</name>
</gene>
<feature type="domain" description="Atrophied bacterial Ig" evidence="5">
    <location>
        <begin position="373"/>
        <end position="453"/>
    </location>
</feature>
<evidence type="ECO:0000256" key="3">
    <source>
        <dbReference type="PROSITE-ProRule" id="PRU00591"/>
    </source>
</evidence>
<evidence type="ECO:0000313" key="7">
    <source>
        <dbReference type="Proteomes" id="UP001256646"/>
    </source>
</evidence>
<dbReference type="SUPFAM" id="SSF69360">
    <property type="entry name" value="Cell wall binding repeat"/>
    <property type="match status" value="1"/>
</dbReference>
<protein>
    <submittedName>
        <fullName evidence="6">InlB B-repeat-containing protein</fullName>
    </submittedName>
</protein>
<sequence>MKNVLLRKVLASVLTATTIITFIPIKASATWTKDYLGNWNWMENGHNAIGWKNINGNWYYFDYSGVMRTGWINDWGYWYYADSNGVMQNGIVEIDGKIYAFDDRGIMQKGNVSINGQSYKFNNQGYAIGDKIPAPIKTFDNGNNLLPYGSKPAYSNSGDSSSDSDSEDEIFKDVETIKVRYKVTFNTDGGSSVSAITNIKSGKTIDLPKEPTKDGYKFDGWYKDDDFDKEFTEDTKIRSNMKVYAKWIKEGSSDNSSSGDSSSSNSNSVIVNNVQVTVGENESDIGNVKVSAKATNYAGLTEATIDLIDKKTDEVKKTQNLNIGGSGYIKFTFTGIEKGTYYAKVTVGKVNSNSSEFIILSKDEVASSDVIKDMNELRLQDISLVTDDLSLPTKGSHGSVITWKSSDSNIIDATTGKVNRINGAGTEVVKLTATISKGNSTPVTKDFNAYVKKFDMKLGEAVEKINSASKAGTNEEEKILSIKNQLTTSCMVSIGVNESQYNKYNELNLSSKPDKEQTYQLEVAKSIYDDLNSNNYISGNIDINNLTNVNKKELENEAMGIARMFDRAVTEQARLKKEKEDSEIQKEALEVKQKELKELIAKYQDEEDSGKLNSDKFTSLSWTNYKSAMEQAKNSLTSGYIASIENAIKTLSRSHENLVGAYLVTITLYRDGKAEENIWSEFEGDVSLQKGSSTPIKTDFAKNGARKVAVTSGEYKVLVDGRDTGKIVSVTDKPEDDVKLYYYTVSYSIVGSDSISGEVISAKYDGQDIKSGDILLGGKELVIRVKGISDVTNSFKYLWKDAASNEVSKISTYGEDKLENKINVKCEITPSDILIDNLIAIPDDSGNISFKSRIINSESNKATIELLELINLNESVKKTINDVELGSGYAEGKFTDVSTGIYKVKVTVNGISKTSDRIYIKNIDPKLKGAIDAINLARLNDEYDDTFTNTRTELENNKDYLELNFDGYGNLSDDKYKIEVAKAVYNAGKISAFAVDESGKARIKKAFNDALTIQLSVKEFDELKQKLTDAINNEYSDGKDRKTLKLISDKDTYESIIWNKYESAINNAIKVESSSIPNSTNSNISTLTTNINNEIKMLEDVKIALKSAVLQEAEIKINLDGKMKAGITSVKLEGLVSKSATETSTGFKVSVPDGTYKILINGSDTGETIVVSGSSKTHTINYYTVKFNVEASPSIKASILSTYDGKTISNGTSVIAKDGKEMLFKVTASSSNNEEITYSWKNTNNISGTSLGNEFKYSINNVSSPIDITCEVKPSENSVIETIKGYVSNNKKDSLTISKLEEAGLTELVETNLSSYKEAIAKLTTDSINKVKLQEIIKQVNSTSSAILIK</sequence>
<dbReference type="Pfam" id="PF19127">
    <property type="entry name" value="Choline_bind_3"/>
    <property type="match status" value="1"/>
</dbReference>
<dbReference type="Proteomes" id="UP001256646">
    <property type="component" value="Unassembled WGS sequence"/>
</dbReference>
<dbReference type="PROSITE" id="PS51170">
    <property type="entry name" value="CW"/>
    <property type="match status" value="2"/>
</dbReference>